<dbReference type="GO" id="GO:0009982">
    <property type="term" value="F:pseudouridine synthase activity"/>
    <property type="evidence" value="ECO:0007669"/>
    <property type="project" value="InterPro"/>
</dbReference>
<dbReference type="GO" id="GO:0004029">
    <property type="term" value="F:aldehyde dehydrogenase (NAD+) activity"/>
    <property type="evidence" value="ECO:0007669"/>
    <property type="project" value="TreeGrafter"/>
</dbReference>
<dbReference type="AlphaFoldDB" id="A0A821DID4"/>
<organism evidence="8 9">
    <name type="scientific">Rotaria socialis</name>
    <dbReference type="NCBI Taxonomy" id="392032"/>
    <lineage>
        <taxon>Eukaryota</taxon>
        <taxon>Metazoa</taxon>
        <taxon>Spiralia</taxon>
        <taxon>Gnathifera</taxon>
        <taxon>Rotifera</taxon>
        <taxon>Eurotatoria</taxon>
        <taxon>Bdelloidea</taxon>
        <taxon>Philodinida</taxon>
        <taxon>Philodinidae</taxon>
        <taxon>Rotaria</taxon>
    </lineage>
</organism>
<feature type="active site" evidence="4">
    <location>
        <position position="850"/>
    </location>
</feature>
<dbReference type="EMBL" id="CAJOBS010000661">
    <property type="protein sequence ID" value="CAF4620833.1"/>
    <property type="molecule type" value="Genomic_DNA"/>
</dbReference>
<dbReference type="GO" id="GO:0006081">
    <property type="term" value="P:aldehyde metabolic process"/>
    <property type="evidence" value="ECO:0007669"/>
    <property type="project" value="InterPro"/>
</dbReference>
<dbReference type="InterPro" id="IPR006224">
    <property type="entry name" value="PsdUridine_synth_RluA-like_CS"/>
</dbReference>
<dbReference type="CDD" id="cd02869">
    <property type="entry name" value="PseudoU_synth_RluA_like"/>
    <property type="match status" value="1"/>
</dbReference>
<evidence type="ECO:0000256" key="1">
    <source>
        <dbReference type="ARBA" id="ARBA00009986"/>
    </source>
</evidence>
<feature type="domain" description="Pseudouridine synthase RsuA/RluA-like" evidence="7">
    <location>
        <begin position="20"/>
        <end position="156"/>
    </location>
</feature>
<dbReference type="GO" id="GO:0005737">
    <property type="term" value="C:cytoplasm"/>
    <property type="evidence" value="ECO:0007669"/>
    <property type="project" value="TreeGrafter"/>
</dbReference>
<dbReference type="PROSITE" id="PS00070">
    <property type="entry name" value="ALDEHYDE_DEHYDR_CYS"/>
    <property type="match status" value="1"/>
</dbReference>
<comment type="caution">
    <text evidence="8">The sequence shown here is derived from an EMBL/GenBank/DDBJ whole genome shotgun (WGS) entry which is preliminary data.</text>
</comment>
<dbReference type="InterPro" id="IPR016163">
    <property type="entry name" value="Ald_DH_C"/>
</dbReference>
<dbReference type="PANTHER" id="PTHR43570">
    <property type="entry name" value="ALDEHYDE DEHYDROGENASE"/>
    <property type="match status" value="1"/>
</dbReference>
<dbReference type="CDD" id="cd07136">
    <property type="entry name" value="ALDH_YwdH-P39616"/>
    <property type="match status" value="1"/>
</dbReference>
<dbReference type="Gene3D" id="3.30.2350.10">
    <property type="entry name" value="Pseudouridine synthase"/>
    <property type="match status" value="2"/>
</dbReference>
<protein>
    <submittedName>
        <fullName evidence="8">Uncharacterized protein</fullName>
    </submittedName>
</protein>
<evidence type="ECO:0000256" key="3">
    <source>
        <dbReference type="ARBA" id="ARBA00023027"/>
    </source>
</evidence>
<reference evidence="8" key="1">
    <citation type="submission" date="2021-02" db="EMBL/GenBank/DDBJ databases">
        <authorList>
            <person name="Nowell W R."/>
        </authorList>
    </citation>
    <scope>NUCLEOTIDE SEQUENCE</scope>
</reference>
<keyword evidence="2 5" id="KW-0560">Oxidoreductase</keyword>
<dbReference type="Gene3D" id="3.40.605.10">
    <property type="entry name" value="Aldehyde Dehydrogenase, Chain A, domain 1"/>
    <property type="match status" value="1"/>
</dbReference>
<dbReference type="InterPro" id="IPR015590">
    <property type="entry name" value="Aldehyde_DH_dom"/>
</dbReference>
<dbReference type="InterPro" id="IPR016160">
    <property type="entry name" value="Ald_DH_CS_CYS"/>
</dbReference>
<dbReference type="PANTHER" id="PTHR43570:SF16">
    <property type="entry name" value="ALDEHYDE DEHYDROGENASE TYPE III, ISOFORM Q"/>
    <property type="match status" value="1"/>
</dbReference>
<keyword evidence="3" id="KW-0520">NAD</keyword>
<dbReference type="InterPro" id="IPR006145">
    <property type="entry name" value="PsdUridine_synth_RsuA/RluA"/>
</dbReference>
<dbReference type="InterPro" id="IPR012394">
    <property type="entry name" value="Aldehyde_DH_NAD(P)"/>
</dbReference>
<dbReference type="InterPro" id="IPR016161">
    <property type="entry name" value="Ald_DH/histidinol_DH"/>
</dbReference>
<dbReference type="Pfam" id="PF00849">
    <property type="entry name" value="PseudoU_synth_2"/>
    <property type="match status" value="1"/>
</dbReference>
<accession>A0A821DID4</accession>
<dbReference type="FunFam" id="3.40.309.10:FF:000003">
    <property type="entry name" value="Aldehyde dehydrogenase"/>
    <property type="match status" value="1"/>
</dbReference>
<comment type="similarity">
    <text evidence="1 5">Belongs to the aldehyde dehydrogenase family.</text>
</comment>
<dbReference type="InterPro" id="IPR020103">
    <property type="entry name" value="PsdUridine_synth_cat_dom_sf"/>
</dbReference>
<dbReference type="InterPro" id="IPR016162">
    <property type="entry name" value="Ald_DH_N"/>
</dbReference>
<gene>
    <name evidence="8" type="ORF">TOA249_LOCUS11942</name>
</gene>
<feature type="domain" description="Aldehyde dehydrogenase" evidence="6">
    <location>
        <begin position="660"/>
        <end position="1068"/>
    </location>
</feature>
<evidence type="ECO:0000256" key="5">
    <source>
        <dbReference type="RuleBase" id="RU003345"/>
    </source>
</evidence>
<sequence>MAEKIISNKSNLQILHEDNHIIVINKRVGDIVQGDKTGDKPLSEIVKEYIKDKYEKPGEVFLGVVHRLDRPTTGIVVFAKTSKALERLNKMFSERETNKTYWAIVKNKTPKNEDNLIHFLKRNEKNNTSKAHLKEVPEKINLHTGRHHQIRAQLQAIGSPIKGDLKYGFDRSNPDGGIHLHARKLAFVHPVSKEKIEIIAPTPNDLSYLYIINLNLKIMNKLSLIFFSLIAYSGFSQEHFAGLTNSSRVGIISTSINPAELANMSNKFEVNIIGTSFNVSNNKIGFSDLFSNTDLESLLFKGNDPVNMSVDAQVYGLGIAMKYKKWGLAITSKAHGKLDIVDVDTKLGDALVNAGLNSAFGSSTISNNYNQRMNGTTWGEVGFTLSRNLIDKEKYKINIGATFKLLFPGSYANLGLDKFQGTITNSAGQVYMNNTTANLNIAYSGGLASSFSNFNDYSQSVFGNLNGFSGDLGFNYQWKDKPESNPKKNLNKYKLNLGLALRNIGSMTFKDDNNYSTNYKLNIQPTLANPLGLNLNQFQNVDNLQQIETILINQGYLNVTPTKKDFKVKLPTLFSAYADLKIISKLYVSGYIQQKINDNNENDQITAQNSFTITPRVNLGFFEVYSPWTNNEISGFNGGIGFRVGGFYLDGHFYKIMEYKTSIKYRKEKLKQLLNVLILREQEIVLALCNDFKKPEFEAVVTETSYVISDLKNTIKNIESWAKSKWVLPSLLNFPSSDYIISEPYGKVLIISPWNYPYQLALCPIISGVAAGNQVVVKPSELTPNTSKIINEIISEVFDKNHVEVIEGGIEISQKLLAQRWDYIFFTGSVAVGKIVAKAAAEFLTPVTLELGGKNPCIIDKNCNLKLTAKRIVWGKFINGGQTCIAPDYLLVNAEIKQKLVDALIEEIVLAYGENPEISKDFPRIVNTKNWKRLASFLENQTILFGGKTNESDNYLAPTLLNEPSLESSVMHDEIFGPILPIISYKEESEIEKIISKYEKPLSLYVFSNDMKWAKNIVKKYSFGGGCINDTIIHFSNKRLPFGGVGYSGIGAYHGKLSFETFSHKKSIVNKSTWIDLPMRYAPYKEKVQTIKKLLNWF</sequence>
<proteinExistence type="inferred from homology"/>
<dbReference type="GO" id="GO:0003723">
    <property type="term" value="F:RNA binding"/>
    <property type="evidence" value="ECO:0007669"/>
    <property type="project" value="InterPro"/>
</dbReference>
<evidence type="ECO:0000256" key="2">
    <source>
        <dbReference type="ARBA" id="ARBA00023002"/>
    </source>
</evidence>
<dbReference type="FunFam" id="3.40.605.10:FF:000004">
    <property type="entry name" value="Aldehyde dehydrogenase"/>
    <property type="match status" value="1"/>
</dbReference>
<dbReference type="Proteomes" id="UP000663838">
    <property type="component" value="Unassembled WGS sequence"/>
</dbReference>
<name>A0A821DID4_9BILA</name>
<dbReference type="PROSITE" id="PS00687">
    <property type="entry name" value="ALDEHYDE_DEHYDR_GLU"/>
    <property type="match status" value="1"/>
</dbReference>
<evidence type="ECO:0000313" key="9">
    <source>
        <dbReference type="Proteomes" id="UP000663838"/>
    </source>
</evidence>
<evidence type="ECO:0000256" key="4">
    <source>
        <dbReference type="PROSITE-ProRule" id="PRU10007"/>
    </source>
</evidence>
<evidence type="ECO:0000259" key="6">
    <source>
        <dbReference type="Pfam" id="PF00171"/>
    </source>
</evidence>
<dbReference type="PROSITE" id="PS01129">
    <property type="entry name" value="PSI_RLU"/>
    <property type="match status" value="1"/>
</dbReference>
<evidence type="ECO:0000313" key="8">
    <source>
        <dbReference type="EMBL" id="CAF4620833.1"/>
    </source>
</evidence>
<dbReference type="SUPFAM" id="SSF55120">
    <property type="entry name" value="Pseudouridine synthase"/>
    <property type="match status" value="1"/>
</dbReference>
<dbReference type="Pfam" id="PF00171">
    <property type="entry name" value="Aldedh"/>
    <property type="match status" value="1"/>
</dbReference>
<evidence type="ECO:0000259" key="7">
    <source>
        <dbReference type="Pfam" id="PF00849"/>
    </source>
</evidence>
<dbReference type="Gene3D" id="3.40.309.10">
    <property type="entry name" value="Aldehyde Dehydrogenase, Chain A, domain 2"/>
    <property type="match status" value="1"/>
</dbReference>
<dbReference type="GO" id="GO:0001522">
    <property type="term" value="P:pseudouridine synthesis"/>
    <property type="evidence" value="ECO:0007669"/>
    <property type="project" value="InterPro"/>
</dbReference>
<dbReference type="InterPro" id="IPR029510">
    <property type="entry name" value="Ald_DH_CS_GLU"/>
</dbReference>
<dbReference type="SUPFAM" id="SSF53720">
    <property type="entry name" value="ALDH-like"/>
    <property type="match status" value="1"/>
</dbReference>